<keyword evidence="1" id="KW-0645">Protease</keyword>
<gene>
    <name evidence="3" type="ORF">D0544_09590</name>
</gene>
<reference evidence="3 4" key="2">
    <citation type="submission" date="2018-12" db="EMBL/GenBank/DDBJ databases">
        <title>Simiduia agarivorans gen. nov., sp. nov., a marine, agarolytic bacterium isolated from shallow coastal water from Keelung, Taiwan.</title>
        <authorList>
            <person name="Shieh W.Y."/>
        </authorList>
    </citation>
    <scope>NUCLEOTIDE SEQUENCE [LARGE SCALE GENOMIC DNA]</scope>
    <source>
        <strain evidence="3 4">GTF-13</strain>
    </source>
</reference>
<dbReference type="EMBL" id="QWEZ01000001">
    <property type="protein sequence ID" value="RRJ85293.1"/>
    <property type="molecule type" value="Genomic_DNA"/>
</dbReference>
<name>A0A3P3VX70_9GAMM</name>
<evidence type="ECO:0000313" key="3">
    <source>
        <dbReference type="EMBL" id="RRJ85293.1"/>
    </source>
</evidence>
<dbReference type="PRINTS" id="PR00834">
    <property type="entry name" value="PROTEASES2C"/>
</dbReference>
<proteinExistence type="predicted"/>
<keyword evidence="2" id="KW-0378">Hydrolase</keyword>
<dbReference type="Gene3D" id="2.30.42.10">
    <property type="match status" value="1"/>
</dbReference>
<protein>
    <submittedName>
        <fullName evidence="3">Trypsin</fullName>
    </submittedName>
</protein>
<organism evidence="3 4">
    <name type="scientific">Aestuariirhabdus litorea</name>
    <dbReference type="NCBI Taxonomy" id="2528527"/>
    <lineage>
        <taxon>Bacteria</taxon>
        <taxon>Pseudomonadati</taxon>
        <taxon>Pseudomonadota</taxon>
        <taxon>Gammaproteobacteria</taxon>
        <taxon>Oceanospirillales</taxon>
        <taxon>Aestuariirhabdaceae</taxon>
        <taxon>Aestuariirhabdus</taxon>
    </lineage>
</organism>
<evidence type="ECO:0000256" key="1">
    <source>
        <dbReference type="ARBA" id="ARBA00022670"/>
    </source>
</evidence>
<dbReference type="Gene3D" id="2.40.10.120">
    <property type="match status" value="1"/>
</dbReference>
<dbReference type="PANTHER" id="PTHR43343:SF3">
    <property type="entry name" value="PROTEASE DO-LIKE 8, CHLOROPLASTIC"/>
    <property type="match status" value="1"/>
</dbReference>
<dbReference type="SUPFAM" id="SSF50156">
    <property type="entry name" value="PDZ domain-like"/>
    <property type="match status" value="1"/>
</dbReference>
<dbReference type="SUPFAM" id="SSF50494">
    <property type="entry name" value="Trypsin-like serine proteases"/>
    <property type="match status" value="1"/>
</dbReference>
<reference evidence="3 4" key="1">
    <citation type="submission" date="2018-08" db="EMBL/GenBank/DDBJ databases">
        <authorList>
            <person name="Khan S.A."/>
        </authorList>
    </citation>
    <scope>NUCLEOTIDE SEQUENCE [LARGE SCALE GENOMIC DNA]</scope>
    <source>
        <strain evidence="3 4">GTF-13</strain>
    </source>
</reference>
<sequence length="361" mass="38501">MVRRLSPQPGVPSVKRMSLNSLLALAYALLLLSSTGVRAQALADLFERVDSSVVTIRVSEQVIDPEKSSALRSSRSLGTGVVISREGQVMTANHVVELADAVVVEFVSGEMITAKVVAANASSDVALLQLDSLPKSLSVAKLGNSDKVRIGDQVVVIGSPYGVKHSLSVGYVTGRREAGRVRGQLTPVEFLQTDAAINQGNSGGPMFNIAGEVVGIVSHIRTRSGGNEGVGFASTINLARRLLLEDPSFWAGVEVMALGENEARALNLPQDYGLLVQRVARNSPAYFLGLRHGSIPVKIGHEDILLGGDIIISIMGVQLTEGLLESLDSPIRKRMAQLNKGDRIEMTVYRAGEVVKLFTTL</sequence>
<accession>A0A3P3VX70</accession>
<comment type="caution">
    <text evidence="3">The sequence shown here is derived from an EMBL/GenBank/DDBJ whole genome shotgun (WGS) entry which is preliminary data.</text>
</comment>
<dbReference type="InterPro" id="IPR051201">
    <property type="entry name" value="Chloro_Bact_Ser_Proteases"/>
</dbReference>
<evidence type="ECO:0000313" key="4">
    <source>
        <dbReference type="Proteomes" id="UP000280792"/>
    </source>
</evidence>
<dbReference type="InterPro" id="IPR009003">
    <property type="entry name" value="Peptidase_S1_PA"/>
</dbReference>
<dbReference type="InterPro" id="IPR001940">
    <property type="entry name" value="Peptidase_S1C"/>
</dbReference>
<dbReference type="InterPro" id="IPR036034">
    <property type="entry name" value="PDZ_sf"/>
</dbReference>
<dbReference type="GO" id="GO:0004252">
    <property type="term" value="F:serine-type endopeptidase activity"/>
    <property type="evidence" value="ECO:0007669"/>
    <property type="project" value="InterPro"/>
</dbReference>
<dbReference type="Proteomes" id="UP000280792">
    <property type="component" value="Unassembled WGS sequence"/>
</dbReference>
<dbReference type="AlphaFoldDB" id="A0A3P3VX70"/>
<dbReference type="PANTHER" id="PTHR43343">
    <property type="entry name" value="PEPTIDASE S12"/>
    <property type="match status" value="1"/>
</dbReference>
<keyword evidence="4" id="KW-1185">Reference proteome</keyword>
<evidence type="ECO:0000256" key="2">
    <source>
        <dbReference type="ARBA" id="ARBA00022801"/>
    </source>
</evidence>
<dbReference type="Pfam" id="PF13365">
    <property type="entry name" value="Trypsin_2"/>
    <property type="match status" value="1"/>
</dbReference>
<dbReference type="GO" id="GO:0006508">
    <property type="term" value="P:proteolysis"/>
    <property type="evidence" value="ECO:0007669"/>
    <property type="project" value="UniProtKB-KW"/>
</dbReference>